<gene>
    <name evidence="2" type="ORF">RSOL_036410</name>
</gene>
<dbReference type="Proteomes" id="UP000030108">
    <property type="component" value="Unassembled WGS sequence"/>
</dbReference>
<reference evidence="3" key="1">
    <citation type="journal article" date="2014" name="Genome Announc.">
        <title>Draft genome sequence of the plant-pathogenic soil fungus Rhizoctonia solani anastomosis group 3 strain Rhs1AP.</title>
        <authorList>
            <person name="Cubeta M.A."/>
            <person name="Thomas E."/>
            <person name="Dean R.A."/>
            <person name="Jabaji S."/>
            <person name="Neate S.M."/>
            <person name="Tavantzis S."/>
            <person name="Toda T."/>
            <person name="Vilgalys R."/>
            <person name="Bharathan N."/>
            <person name="Fedorova-Abrams N."/>
            <person name="Pakala S.B."/>
            <person name="Pakala S.M."/>
            <person name="Zafar N."/>
            <person name="Joardar V."/>
            <person name="Losada L."/>
            <person name="Nierman W.C."/>
        </authorList>
    </citation>
    <scope>NUCLEOTIDE SEQUENCE [LARGE SCALE GENOMIC DNA]</scope>
    <source>
        <strain evidence="3">AG-3</strain>
    </source>
</reference>
<evidence type="ECO:0000313" key="2">
    <source>
        <dbReference type="EMBL" id="EUC54288.1"/>
    </source>
</evidence>
<dbReference type="AlphaFoldDB" id="X8IVX0"/>
<proteinExistence type="predicted"/>
<organism evidence="2 3">
    <name type="scientific">Rhizoctonia solani AG-3 Rhs1AP</name>
    <dbReference type="NCBI Taxonomy" id="1086054"/>
    <lineage>
        <taxon>Eukaryota</taxon>
        <taxon>Fungi</taxon>
        <taxon>Dikarya</taxon>
        <taxon>Basidiomycota</taxon>
        <taxon>Agaricomycotina</taxon>
        <taxon>Agaricomycetes</taxon>
        <taxon>Cantharellales</taxon>
        <taxon>Ceratobasidiaceae</taxon>
        <taxon>Rhizoctonia</taxon>
    </lineage>
</organism>
<feature type="non-terminal residue" evidence="2">
    <location>
        <position position="118"/>
    </location>
</feature>
<protein>
    <submittedName>
        <fullName evidence="2">Uncharacterized protein</fullName>
    </submittedName>
</protein>
<name>X8IVX0_9AGAM</name>
<sequence>MSVDLGGITIMAVSITDTTPVTPTPKRTAFNLDERDAYLTPPPLLKPSPGAMSLGTGTNPSPKLPLIGTRAICSFKLSQSRALVGPAASSVFLPAESVTRNSPFPAFRALCPLVVLTP</sequence>
<accession>X8IVX0</accession>
<comment type="caution">
    <text evidence="2">The sequence shown here is derived from an EMBL/GenBank/DDBJ whole genome shotgun (WGS) entry which is preliminary data.</text>
</comment>
<feature type="region of interest" description="Disordered" evidence="1">
    <location>
        <begin position="38"/>
        <end position="60"/>
    </location>
</feature>
<evidence type="ECO:0000256" key="1">
    <source>
        <dbReference type="SAM" id="MobiDB-lite"/>
    </source>
</evidence>
<dbReference type="EMBL" id="JATN01000322">
    <property type="protein sequence ID" value="EUC54288.1"/>
    <property type="molecule type" value="Genomic_DNA"/>
</dbReference>
<evidence type="ECO:0000313" key="3">
    <source>
        <dbReference type="Proteomes" id="UP000030108"/>
    </source>
</evidence>